<gene>
    <name evidence="2" type="ORF">MVEN_01430200</name>
</gene>
<dbReference type="EMBL" id="JACAZI010000011">
    <property type="protein sequence ID" value="KAF7349082.1"/>
    <property type="molecule type" value="Genomic_DNA"/>
</dbReference>
<feature type="domain" description="DUF6532" evidence="1">
    <location>
        <begin position="45"/>
        <end position="94"/>
    </location>
</feature>
<dbReference type="AlphaFoldDB" id="A0A8H6XXQ6"/>
<sequence length="157" mass="17420">MPASGSSFAAPSFQTSCPWGCNTPKPLTTLSRRCTMTQRRPHKPTLSLVTLAIAITALRASIMEYSSGHFLAEEFSRKVYKAHFDAELNTLREWHKFTSNPTLIPGGGPVRMAPPTFLTRTLQENMYAEARYNVLKDVVAPVPSAEVMDQSDFALNQ</sequence>
<dbReference type="InterPro" id="IPR045341">
    <property type="entry name" value="DUF6532"/>
</dbReference>
<organism evidence="2 3">
    <name type="scientific">Mycena venus</name>
    <dbReference type="NCBI Taxonomy" id="2733690"/>
    <lineage>
        <taxon>Eukaryota</taxon>
        <taxon>Fungi</taxon>
        <taxon>Dikarya</taxon>
        <taxon>Basidiomycota</taxon>
        <taxon>Agaricomycotina</taxon>
        <taxon>Agaricomycetes</taxon>
        <taxon>Agaricomycetidae</taxon>
        <taxon>Agaricales</taxon>
        <taxon>Marasmiineae</taxon>
        <taxon>Mycenaceae</taxon>
        <taxon>Mycena</taxon>
    </lineage>
</organism>
<keyword evidence="3" id="KW-1185">Reference proteome</keyword>
<protein>
    <recommendedName>
        <fullName evidence="1">DUF6532 domain-containing protein</fullName>
    </recommendedName>
</protein>
<dbReference type="Proteomes" id="UP000620124">
    <property type="component" value="Unassembled WGS sequence"/>
</dbReference>
<evidence type="ECO:0000259" key="1">
    <source>
        <dbReference type="Pfam" id="PF20149"/>
    </source>
</evidence>
<proteinExistence type="predicted"/>
<dbReference type="OrthoDB" id="3049795at2759"/>
<reference evidence="2" key="1">
    <citation type="submission" date="2020-05" db="EMBL/GenBank/DDBJ databases">
        <title>Mycena genomes resolve the evolution of fungal bioluminescence.</title>
        <authorList>
            <person name="Tsai I.J."/>
        </authorList>
    </citation>
    <scope>NUCLEOTIDE SEQUENCE</scope>
    <source>
        <strain evidence="2">CCC161011</strain>
    </source>
</reference>
<evidence type="ECO:0000313" key="2">
    <source>
        <dbReference type="EMBL" id="KAF7349082.1"/>
    </source>
</evidence>
<name>A0A8H6XXQ6_9AGAR</name>
<dbReference type="Pfam" id="PF20149">
    <property type="entry name" value="DUF6532"/>
    <property type="match status" value="1"/>
</dbReference>
<comment type="caution">
    <text evidence="2">The sequence shown here is derived from an EMBL/GenBank/DDBJ whole genome shotgun (WGS) entry which is preliminary data.</text>
</comment>
<evidence type="ECO:0000313" key="3">
    <source>
        <dbReference type="Proteomes" id="UP000620124"/>
    </source>
</evidence>
<accession>A0A8H6XXQ6</accession>